<protein>
    <submittedName>
        <fullName evidence="1">Uncharacterized protein</fullName>
    </submittedName>
</protein>
<comment type="caution">
    <text evidence="1">The sequence shown here is derived from an EMBL/GenBank/DDBJ whole genome shotgun (WGS) entry which is preliminary data.</text>
</comment>
<accession>M2ADT5</accession>
<sequence length="48" mass="5881">MGIWVRFNGRVETIYRLRHQSLGVFHFVGHHTSVNRRIDWRRLADSFR</sequence>
<reference evidence="1" key="1">
    <citation type="submission" date="2012-11" db="EMBL/GenBank/DDBJ databases">
        <title>Permanent draft genomes of Rhodopirellula europaea strain SH398 and 6C.</title>
        <authorList>
            <person name="Richter M."/>
            <person name="Richter-Heitmann T."/>
            <person name="Frank C."/>
            <person name="Harder J."/>
            <person name="Glockner F.O."/>
        </authorList>
    </citation>
    <scope>NUCLEOTIDE SEQUENCE</scope>
    <source>
        <strain evidence="1">6C</strain>
    </source>
</reference>
<gene>
    <name evidence="1" type="ORF">RE6C_03999</name>
</gene>
<evidence type="ECO:0000313" key="1">
    <source>
        <dbReference type="EMBL" id="EMB15265.1"/>
    </source>
</evidence>
<dbReference type="PATRIC" id="fig|1263867.3.peg.4284"/>
<keyword evidence="2" id="KW-1185">Reference proteome</keyword>
<name>M2ADT5_9BACT</name>
<organism evidence="1 2">
    <name type="scientific">Rhodopirellula europaea 6C</name>
    <dbReference type="NCBI Taxonomy" id="1263867"/>
    <lineage>
        <taxon>Bacteria</taxon>
        <taxon>Pseudomonadati</taxon>
        <taxon>Planctomycetota</taxon>
        <taxon>Planctomycetia</taxon>
        <taxon>Pirellulales</taxon>
        <taxon>Pirellulaceae</taxon>
        <taxon>Rhodopirellula</taxon>
    </lineage>
</organism>
<dbReference type="EMBL" id="ANMO01000184">
    <property type="protein sequence ID" value="EMB15265.1"/>
    <property type="molecule type" value="Genomic_DNA"/>
</dbReference>
<proteinExistence type="predicted"/>
<evidence type="ECO:0000313" key="2">
    <source>
        <dbReference type="Proteomes" id="UP000011529"/>
    </source>
</evidence>
<reference evidence="1" key="2">
    <citation type="journal article" date="2013" name="Mar. Genomics">
        <title>Expression of sulfatases in Rhodopirellula baltica and the diversity of sulfatases in the genus Rhodopirellula.</title>
        <authorList>
            <person name="Wegner C.E."/>
            <person name="Richter-Heitmann T."/>
            <person name="Klindworth A."/>
            <person name="Klockow C."/>
            <person name="Richter M."/>
            <person name="Achstetter T."/>
            <person name="Glockner F.O."/>
            <person name="Harder J."/>
        </authorList>
    </citation>
    <scope>NUCLEOTIDE SEQUENCE [LARGE SCALE GENOMIC DNA]</scope>
    <source>
        <strain evidence="1">6C</strain>
    </source>
</reference>
<dbReference type="Proteomes" id="UP000011529">
    <property type="component" value="Unassembled WGS sequence"/>
</dbReference>
<dbReference type="AlphaFoldDB" id="M2ADT5"/>